<sequence>MGRNKIKIERITNERTRLATFNKRKNGLVKKAMELAILCGCEVALIVIGNNKLTQYSSSDMDQLLLRYTDGGFEEPHAEPLTSDDYPKLFGKKNKALVTGTCASSKESPAKKARVESPAPLQAASAAAPSHPVVAVKPLAPAAHHDGRSSPSAAPVPTLVPRGPSPPLGVKPVSPTAGFARLSAPQQQLAASYPAPYMVGGGYPATRTGQFPSSQQQSSSSPSRSNIITPSLYSAPSTSANNVNANSSTPGGRISPPSHRGSFAAPGSVSPTFEGAKPQSPHSNPPTPPGSGGQYAEEMRRASSAGRLHQEQQFAQKLNKKNLSLAIPDASSVSSASFPGSSSSGHSRHTTYTPGFTGLNVPSSMPFGAEHDHMSQHSAVLPSPSTFFAGETPEPASYAMPAWGSWMASSSPRHLHDSLPQERFLSRDLNMALHDGTLHQQLQLGKQLPYTVGDKRKAQDLLKVL</sequence>
<proteinExistence type="predicted"/>
<dbReference type="RefSeq" id="XP_004341791.1">
    <property type="nucleotide sequence ID" value="XM_004341743.1"/>
</dbReference>
<keyword evidence="2" id="KW-0805">Transcription regulation</keyword>
<evidence type="ECO:0000259" key="7">
    <source>
        <dbReference type="PROSITE" id="PS50066"/>
    </source>
</evidence>
<reference evidence="8 9" key="1">
    <citation type="journal article" date="2013" name="Genome Biol.">
        <title>Genome of Acanthamoeba castellanii highlights extensive lateral gene transfer and early evolution of tyrosine kinase signaling.</title>
        <authorList>
            <person name="Clarke M."/>
            <person name="Lohan A.J."/>
            <person name="Liu B."/>
            <person name="Lagkouvardos I."/>
            <person name="Roy S."/>
            <person name="Zafar N."/>
            <person name="Bertelli C."/>
            <person name="Schilde C."/>
            <person name="Kianianmomeni A."/>
            <person name="Burglin T.R."/>
            <person name="Frech C."/>
            <person name="Turcotte B."/>
            <person name="Kopec K.O."/>
            <person name="Synnott J.M."/>
            <person name="Choo C."/>
            <person name="Paponov I."/>
            <person name="Finkler A."/>
            <person name="Soon Heng Tan C."/>
            <person name="Hutchins A.P."/>
            <person name="Weinmeier T."/>
            <person name="Rattei T."/>
            <person name="Chu J.S."/>
            <person name="Gimenez G."/>
            <person name="Irimia M."/>
            <person name="Rigden D.J."/>
            <person name="Fitzpatrick D.A."/>
            <person name="Lorenzo-Morales J."/>
            <person name="Bateman A."/>
            <person name="Chiu C.H."/>
            <person name="Tang P."/>
            <person name="Hegemann P."/>
            <person name="Fromm H."/>
            <person name="Raoult D."/>
            <person name="Greub G."/>
            <person name="Miranda-Saavedra D."/>
            <person name="Chen N."/>
            <person name="Nash P."/>
            <person name="Ginger M.L."/>
            <person name="Horn M."/>
            <person name="Schaap P."/>
            <person name="Caler L."/>
            <person name="Loftus B."/>
        </authorList>
    </citation>
    <scope>NUCLEOTIDE SEQUENCE [LARGE SCALE GENOMIC DNA]</scope>
    <source>
        <strain evidence="8 9">Neff</strain>
    </source>
</reference>
<feature type="compositionally biased region" description="Low complexity" evidence="6">
    <location>
        <begin position="234"/>
        <end position="250"/>
    </location>
</feature>
<evidence type="ECO:0000256" key="6">
    <source>
        <dbReference type="SAM" id="MobiDB-lite"/>
    </source>
</evidence>
<evidence type="ECO:0000256" key="4">
    <source>
        <dbReference type="ARBA" id="ARBA00023163"/>
    </source>
</evidence>
<dbReference type="OrthoDB" id="1898716at2759"/>
<dbReference type="KEGG" id="acan:ACA1_199950"/>
<evidence type="ECO:0000256" key="2">
    <source>
        <dbReference type="ARBA" id="ARBA00023015"/>
    </source>
</evidence>
<dbReference type="GO" id="GO:0000981">
    <property type="term" value="F:DNA-binding transcription factor activity, RNA polymerase II-specific"/>
    <property type="evidence" value="ECO:0007669"/>
    <property type="project" value="TreeGrafter"/>
</dbReference>
<dbReference type="Pfam" id="PF00319">
    <property type="entry name" value="SRF-TF"/>
    <property type="match status" value="1"/>
</dbReference>
<name>L8H2H9_ACACF</name>
<dbReference type="SUPFAM" id="SSF55455">
    <property type="entry name" value="SRF-like"/>
    <property type="match status" value="1"/>
</dbReference>
<dbReference type="GO" id="GO:0045944">
    <property type="term" value="P:positive regulation of transcription by RNA polymerase II"/>
    <property type="evidence" value="ECO:0007669"/>
    <property type="project" value="TreeGrafter"/>
</dbReference>
<keyword evidence="5" id="KW-0539">Nucleus</keyword>
<dbReference type="GO" id="GO:0000978">
    <property type="term" value="F:RNA polymerase II cis-regulatory region sequence-specific DNA binding"/>
    <property type="evidence" value="ECO:0007669"/>
    <property type="project" value="TreeGrafter"/>
</dbReference>
<dbReference type="Gene3D" id="3.40.1810.10">
    <property type="entry name" value="Transcription factor, MADS-box"/>
    <property type="match status" value="1"/>
</dbReference>
<evidence type="ECO:0000256" key="1">
    <source>
        <dbReference type="ARBA" id="ARBA00004123"/>
    </source>
</evidence>
<dbReference type="Proteomes" id="UP000011083">
    <property type="component" value="Unassembled WGS sequence"/>
</dbReference>
<organism evidence="8 9">
    <name type="scientific">Acanthamoeba castellanii (strain ATCC 30010 / Neff)</name>
    <dbReference type="NCBI Taxonomy" id="1257118"/>
    <lineage>
        <taxon>Eukaryota</taxon>
        <taxon>Amoebozoa</taxon>
        <taxon>Discosea</taxon>
        <taxon>Longamoebia</taxon>
        <taxon>Centramoebida</taxon>
        <taxon>Acanthamoebidae</taxon>
        <taxon>Acanthamoeba</taxon>
    </lineage>
</organism>
<dbReference type="PRINTS" id="PR00404">
    <property type="entry name" value="MADSDOMAIN"/>
</dbReference>
<dbReference type="InterPro" id="IPR036879">
    <property type="entry name" value="TF_MADSbox_sf"/>
</dbReference>
<dbReference type="InterPro" id="IPR002100">
    <property type="entry name" value="TF_MADSbox"/>
</dbReference>
<comment type="subcellular location">
    <subcellularLocation>
        <location evidence="1">Nucleus</location>
    </subcellularLocation>
</comment>
<dbReference type="AlphaFoldDB" id="L8H2H9"/>
<dbReference type="GeneID" id="14920528"/>
<feature type="region of interest" description="Disordered" evidence="6">
    <location>
        <begin position="331"/>
        <end position="355"/>
    </location>
</feature>
<dbReference type="VEuPathDB" id="AmoebaDB:ACA1_199950"/>
<evidence type="ECO:0000256" key="5">
    <source>
        <dbReference type="ARBA" id="ARBA00023242"/>
    </source>
</evidence>
<feature type="compositionally biased region" description="Low complexity" evidence="6">
    <location>
        <begin position="117"/>
        <end position="130"/>
    </location>
</feature>
<dbReference type="PANTHER" id="PTHR11945">
    <property type="entry name" value="MADS BOX PROTEIN"/>
    <property type="match status" value="1"/>
</dbReference>
<dbReference type="GO" id="GO:0046983">
    <property type="term" value="F:protein dimerization activity"/>
    <property type="evidence" value="ECO:0007669"/>
    <property type="project" value="InterPro"/>
</dbReference>
<dbReference type="SMART" id="SM00432">
    <property type="entry name" value="MADS"/>
    <property type="match status" value="1"/>
</dbReference>
<gene>
    <name evidence="8" type="ORF">ACA1_199950</name>
</gene>
<feature type="compositionally biased region" description="Low complexity" evidence="6">
    <location>
        <begin position="212"/>
        <end position="225"/>
    </location>
</feature>
<feature type="domain" description="MADS-box" evidence="7">
    <location>
        <begin position="1"/>
        <end position="51"/>
    </location>
</feature>
<dbReference type="GO" id="GO:0005634">
    <property type="term" value="C:nucleus"/>
    <property type="evidence" value="ECO:0007669"/>
    <property type="project" value="UniProtKB-SubCell"/>
</dbReference>
<evidence type="ECO:0000313" key="8">
    <source>
        <dbReference type="EMBL" id="ELR19699.1"/>
    </source>
</evidence>
<evidence type="ECO:0000256" key="3">
    <source>
        <dbReference type="ARBA" id="ARBA00023125"/>
    </source>
</evidence>
<dbReference type="STRING" id="1257118.L8H2H9"/>
<keyword evidence="4" id="KW-0804">Transcription</keyword>
<dbReference type="EMBL" id="KB007932">
    <property type="protein sequence ID" value="ELR19699.1"/>
    <property type="molecule type" value="Genomic_DNA"/>
</dbReference>
<dbReference type="PANTHER" id="PTHR11945:SF534">
    <property type="entry name" value="MYOCYTE-SPECIFIC ENHANCER FACTOR 2"/>
    <property type="match status" value="1"/>
</dbReference>
<feature type="compositionally biased region" description="Low complexity" evidence="6">
    <location>
        <begin position="331"/>
        <end position="345"/>
    </location>
</feature>
<dbReference type="PROSITE" id="PS50066">
    <property type="entry name" value="MADS_BOX_2"/>
    <property type="match status" value="1"/>
</dbReference>
<feature type="region of interest" description="Disordered" evidence="6">
    <location>
        <begin position="142"/>
        <end position="172"/>
    </location>
</feature>
<protein>
    <submittedName>
        <fullName evidence="8">SRFtype transcription factor (DNA-binding and dimerization domain) domain containing protein</fullName>
    </submittedName>
</protein>
<evidence type="ECO:0000313" key="9">
    <source>
        <dbReference type="Proteomes" id="UP000011083"/>
    </source>
</evidence>
<keyword evidence="3 8" id="KW-0238">DNA-binding</keyword>
<accession>L8H2H9</accession>
<feature type="region of interest" description="Disordered" evidence="6">
    <location>
        <begin position="204"/>
        <end position="312"/>
    </location>
</feature>
<keyword evidence="9" id="KW-1185">Reference proteome</keyword>
<feature type="region of interest" description="Disordered" evidence="6">
    <location>
        <begin position="101"/>
        <end position="130"/>
    </location>
</feature>